<organism evidence="6 7">
    <name type="scientific">Suillus luteus UH-Slu-Lm8-n1</name>
    <dbReference type="NCBI Taxonomy" id="930992"/>
    <lineage>
        <taxon>Eukaryota</taxon>
        <taxon>Fungi</taxon>
        <taxon>Dikarya</taxon>
        <taxon>Basidiomycota</taxon>
        <taxon>Agaricomycotina</taxon>
        <taxon>Agaricomycetes</taxon>
        <taxon>Agaricomycetidae</taxon>
        <taxon>Boletales</taxon>
        <taxon>Suillineae</taxon>
        <taxon>Suillaceae</taxon>
        <taxon>Suillus</taxon>
    </lineage>
</organism>
<dbReference type="GO" id="GO:0030145">
    <property type="term" value="F:manganese ion binding"/>
    <property type="evidence" value="ECO:0007669"/>
    <property type="project" value="InterPro"/>
</dbReference>
<reference evidence="6 7" key="1">
    <citation type="submission" date="2014-04" db="EMBL/GenBank/DDBJ databases">
        <authorList>
            <consortium name="DOE Joint Genome Institute"/>
            <person name="Kuo A."/>
            <person name="Ruytinx J."/>
            <person name="Rineau F."/>
            <person name="Colpaert J."/>
            <person name="Kohler A."/>
            <person name="Nagy L.G."/>
            <person name="Floudas D."/>
            <person name="Copeland A."/>
            <person name="Barry K.W."/>
            <person name="Cichocki N."/>
            <person name="Veneault-Fourrey C."/>
            <person name="LaButti K."/>
            <person name="Lindquist E.A."/>
            <person name="Lipzen A."/>
            <person name="Lundell T."/>
            <person name="Morin E."/>
            <person name="Murat C."/>
            <person name="Sun H."/>
            <person name="Tunlid A."/>
            <person name="Henrissat B."/>
            <person name="Grigoriev I.V."/>
            <person name="Hibbett D.S."/>
            <person name="Martin F."/>
            <person name="Nordberg H.P."/>
            <person name="Cantor M.N."/>
            <person name="Hua S.X."/>
        </authorList>
    </citation>
    <scope>NUCLEOTIDE SEQUENCE [LARGE SCALE GENOMIC DNA]</scope>
    <source>
        <strain evidence="6 7">UH-Slu-Lm8-n1</strain>
    </source>
</reference>
<dbReference type="PRINTS" id="PR00481">
    <property type="entry name" value="LAMNOPPTDASE"/>
</dbReference>
<evidence type="ECO:0000256" key="2">
    <source>
        <dbReference type="ARBA" id="ARBA00022438"/>
    </source>
</evidence>
<evidence type="ECO:0000256" key="3">
    <source>
        <dbReference type="ARBA" id="ARBA00022670"/>
    </source>
</evidence>
<reference evidence="7" key="2">
    <citation type="submission" date="2015-01" db="EMBL/GenBank/DDBJ databases">
        <title>Evolutionary Origins and Diversification of the Mycorrhizal Mutualists.</title>
        <authorList>
            <consortium name="DOE Joint Genome Institute"/>
            <consortium name="Mycorrhizal Genomics Consortium"/>
            <person name="Kohler A."/>
            <person name="Kuo A."/>
            <person name="Nagy L.G."/>
            <person name="Floudas D."/>
            <person name="Copeland A."/>
            <person name="Barry K.W."/>
            <person name="Cichocki N."/>
            <person name="Veneault-Fourrey C."/>
            <person name="LaButti K."/>
            <person name="Lindquist E.A."/>
            <person name="Lipzen A."/>
            <person name="Lundell T."/>
            <person name="Morin E."/>
            <person name="Murat C."/>
            <person name="Riley R."/>
            <person name="Ohm R."/>
            <person name="Sun H."/>
            <person name="Tunlid A."/>
            <person name="Henrissat B."/>
            <person name="Grigoriev I.V."/>
            <person name="Hibbett D.S."/>
            <person name="Martin F."/>
        </authorList>
    </citation>
    <scope>NUCLEOTIDE SEQUENCE [LARGE SCALE GENOMIC DNA]</scope>
    <source>
        <strain evidence="7">UH-Slu-Lm8-n1</strain>
    </source>
</reference>
<dbReference type="GO" id="GO:0006508">
    <property type="term" value="P:proteolysis"/>
    <property type="evidence" value="ECO:0007669"/>
    <property type="project" value="UniProtKB-KW"/>
</dbReference>
<dbReference type="PANTHER" id="PTHR11963:SF23">
    <property type="entry name" value="CYTOSOL AMINOPEPTIDASE"/>
    <property type="match status" value="1"/>
</dbReference>
<evidence type="ECO:0000256" key="1">
    <source>
        <dbReference type="ARBA" id="ARBA00009528"/>
    </source>
</evidence>
<dbReference type="PANTHER" id="PTHR11963">
    <property type="entry name" value="LEUCINE AMINOPEPTIDASE-RELATED"/>
    <property type="match status" value="1"/>
</dbReference>
<keyword evidence="3" id="KW-0645">Protease</keyword>
<keyword evidence="4" id="KW-0378">Hydrolase</keyword>
<sequence>MNGKSVEVDNTDAEGRLVLADALYYASTEFKPHTVIDVATLTGAMDIALGEVYTGVFTTSDALWNRLSVAGESEYDRFWRMPLDEDYGPQIYSSNADLCNTGGKPAGSCTAALFLKAFVDGIEAKDGQEPSVRWAHLDIAGTMEFTRPIPYQEKGMTGRPVRALVEFVRRLSSQ</sequence>
<proteinExistence type="inferred from homology"/>
<dbReference type="InterPro" id="IPR000819">
    <property type="entry name" value="Peptidase_M17_C"/>
</dbReference>
<evidence type="ECO:0000313" key="6">
    <source>
        <dbReference type="EMBL" id="KIK35941.1"/>
    </source>
</evidence>
<keyword evidence="2" id="KW-0031">Aminopeptidase</keyword>
<name>A0A0D0A2M0_9AGAM</name>
<keyword evidence="7" id="KW-1185">Reference proteome</keyword>
<gene>
    <name evidence="6" type="ORF">CY34DRAFT_551488</name>
</gene>
<accession>A0A0D0A2M0</accession>
<comment type="similarity">
    <text evidence="1">Belongs to the peptidase M17 family.</text>
</comment>
<dbReference type="GO" id="GO:0070006">
    <property type="term" value="F:metalloaminopeptidase activity"/>
    <property type="evidence" value="ECO:0007669"/>
    <property type="project" value="InterPro"/>
</dbReference>
<evidence type="ECO:0000256" key="4">
    <source>
        <dbReference type="ARBA" id="ARBA00022801"/>
    </source>
</evidence>
<dbReference type="HOGENOM" id="CLU_013734_7_2_1"/>
<dbReference type="Proteomes" id="UP000054485">
    <property type="component" value="Unassembled WGS sequence"/>
</dbReference>
<dbReference type="InterPro" id="IPR011356">
    <property type="entry name" value="Leucine_aapep/pepB"/>
</dbReference>
<dbReference type="Pfam" id="PF00883">
    <property type="entry name" value="Peptidase_M17"/>
    <property type="match status" value="1"/>
</dbReference>
<evidence type="ECO:0000259" key="5">
    <source>
        <dbReference type="PROSITE" id="PS00631"/>
    </source>
</evidence>
<dbReference type="Gene3D" id="3.40.630.10">
    <property type="entry name" value="Zn peptidases"/>
    <property type="match status" value="1"/>
</dbReference>
<dbReference type="STRING" id="930992.A0A0D0A2M0"/>
<dbReference type="AlphaFoldDB" id="A0A0D0A2M0"/>
<dbReference type="PROSITE" id="PS00631">
    <property type="entry name" value="CYTOSOL_AP"/>
    <property type="match status" value="1"/>
</dbReference>
<protein>
    <recommendedName>
        <fullName evidence="5">Cytosol aminopeptidase domain-containing protein</fullName>
    </recommendedName>
</protein>
<evidence type="ECO:0000313" key="7">
    <source>
        <dbReference type="Proteomes" id="UP000054485"/>
    </source>
</evidence>
<dbReference type="OrthoDB" id="412814at2759"/>
<feature type="domain" description="Cytosol aminopeptidase" evidence="5">
    <location>
        <begin position="10"/>
        <end position="17"/>
    </location>
</feature>
<dbReference type="GO" id="GO:0005737">
    <property type="term" value="C:cytoplasm"/>
    <property type="evidence" value="ECO:0007669"/>
    <property type="project" value="InterPro"/>
</dbReference>
<dbReference type="SUPFAM" id="SSF53187">
    <property type="entry name" value="Zn-dependent exopeptidases"/>
    <property type="match status" value="1"/>
</dbReference>
<dbReference type="EMBL" id="KN835576">
    <property type="protein sequence ID" value="KIK35941.1"/>
    <property type="molecule type" value="Genomic_DNA"/>
</dbReference>
<dbReference type="InParanoid" id="A0A0D0A2M0"/>